<comment type="caution">
    <text evidence="1">The sequence shown here is derived from an EMBL/GenBank/DDBJ whole genome shotgun (WGS) entry which is preliminary data.</text>
</comment>
<dbReference type="EMBL" id="JSAM01000064">
    <property type="protein sequence ID" value="KIA77729.1"/>
    <property type="molecule type" value="Genomic_DNA"/>
</dbReference>
<name>A0A0C1EMZ2_9BACT</name>
<proteinExistence type="predicted"/>
<sequence length="65" mass="7180">MSGLVFLLNQNLRLSVDIINLLLVITSYAPMPKGAARGSGSTTFLKILCAHAHRCVMRLHYLLLL</sequence>
<gene>
    <name evidence="1" type="ORF">DB43_FU00050</name>
</gene>
<dbReference type="Proteomes" id="UP000031307">
    <property type="component" value="Unassembled WGS sequence"/>
</dbReference>
<accession>A0A0C1EMZ2</accession>
<dbReference type="AlphaFoldDB" id="A0A0C1EMZ2"/>
<organism evidence="1 2">
    <name type="scientific">Parachlamydia acanthamoebae</name>
    <dbReference type="NCBI Taxonomy" id="83552"/>
    <lineage>
        <taxon>Bacteria</taxon>
        <taxon>Pseudomonadati</taxon>
        <taxon>Chlamydiota</taxon>
        <taxon>Chlamydiia</taxon>
        <taxon>Parachlamydiales</taxon>
        <taxon>Parachlamydiaceae</taxon>
        <taxon>Parachlamydia</taxon>
    </lineage>
</organism>
<protein>
    <submittedName>
        <fullName evidence="1">Uncharacterized protein</fullName>
    </submittedName>
</protein>
<evidence type="ECO:0000313" key="1">
    <source>
        <dbReference type="EMBL" id="KIA77729.1"/>
    </source>
</evidence>
<evidence type="ECO:0000313" key="2">
    <source>
        <dbReference type="Proteomes" id="UP000031307"/>
    </source>
</evidence>
<reference evidence="1 2" key="1">
    <citation type="journal article" date="2014" name="Mol. Biol. Evol.">
        <title>Massive expansion of Ubiquitination-related gene families within the Chlamydiae.</title>
        <authorList>
            <person name="Domman D."/>
            <person name="Collingro A."/>
            <person name="Lagkouvardos I."/>
            <person name="Gehre L."/>
            <person name="Weinmaier T."/>
            <person name="Rattei T."/>
            <person name="Subtil A."/>
            <person name="Horn M."/>
        </authorList>
    </citation>
    <scope>NUCLEOTIDE SEQUENCE [LARGE SCALE GENOMIC DNA]</scope>
    <source>
        <strain evidence="1 2">OEW1</strain>
    </source>
</reference>